<dbReference type="Pfam" id="PF26593">
    <property type="entry name" value="TraC-like"/>
    <property type="match status" value="1"/>
</dbReference>
<dbReference type="Proteomes" id="UP000176864">
    <property type="component" value="Unassembled WGS sequence"/>
</dbReference>
<dbReference type="STRING" id="1817824.A2751_05870"/>
<organism evidence="2 3">
    <name type="scientific">Candidatus Doudnabacteria bacterium RIFCSPHIGHO2_01_FULL_46_14</name>
    <dbReference type="NCBI Taxonomy" id="1817824"/>
    <lineage>
        <taxon>Bacteria</taxon>
        <taxon>Candidatus Doudnaibacteriota</taxon>
    </lineage>
</organism>
<dbReference type="AlphaFoldDB" id="A0A1F5NN66"/>
<comment type="caution">
    <text evidence="2">The sequence shown here is derived from an EMBL/GenBank/DDBJ whole genome shotgun (WGS) entry which is preliminary data.</text>
</comment>
<sequence>MEMQKAKTKGPSYSTQKYINVAEIKEDTLVLKDGSLRAVIAVSSTNFALKSEDEQNALVSAYQGMLNSIDFPLQILIHSRILDIGGYLEKLKGLAAGQTNELLRIQMTEYIEYVGKLVEFANIMQKNFYVVVPYSAQPVKQTWGSRIRTFFNPLSQIATSQGDFHRAKTKLDERTNHVISELGGVGLRSLLLTTEELVELLYQAYNLDSASILHADNIKGIEINE</sequence>
<evidence type="ECO:0000313" key="3">
    <source>
        <dbReference type="Proteomes" id="UP000176864"/>
    </source>
</evidence>
<reference evidence="2 3" key="1">
    <citation type="journal article" date="2016" name="Nat. Commun.">
        <title>Thousands of microbial genomes shed light on interconnected biogeochemical processes in an aquifer system.</title>
        <authorList>
            <person name="Anantharaman K."/>
            <person name="Brown C.T."/>
            <person name="Hug L.A."/>
            <person name="Sharon I."/>
            <person name="Castelle C.J."/>
            <person name="Probst A.J."/>
            <person name="Thomas B.C."/>
            <person name="Singh A."/>
            <person name="Wilkins M.J."/>
            <person name="Karaoz U."/>
            <person name="Brodie E.L."/>
            <person name="Williams K.H."/>
            <person name="Hubbard S.S."/>
            <person name="Banfield J.F."/>
        </authorList>
    </citation>
    <scope>NUCLEOTIDE SEQUENCE [LARGE SCALE GENOMIC DNA]</scope>
</reference>
<dbReference type="InterPro" id="IPR058596">
    <property type="entry name" value="TraC-like_dom"/>
</dbReference>
<protein>
    <recommendedName>
        <fullName evidence="1">TraC-like domain-containing protein</fullName>
    </recommendedName>
</protein>
<dbReference type="EMBL" id="MFEK01000007">
    <property type="protein sequence ID" value="OGE79136.1"/>
    <property type="molecule type" value="Genomic_DNA"/>
</dbReference>
<evidence type="ECO:0000259" key="1">
    <source>
        <dbReference type="Pfam" id="PF26593"/>
    </source>
</evidence>
<accession>A0A1F5NN66</accession>
<evidence type="ECO:0000313" key="2">
    <source>
        <dbReference type="EMBL" id="OGE79136.1"/>
    </source>
</evidence>
<gene>
    <name evidence="2" type="ORF">A2751_05870</name>
</gene>
<name>A0A1F5NN66_9BACT</name>
<feature type="domain" description="TraC-like" evidence="1">
    <location>
        <begin position="27"/>
        <end position="205"/>
    </location>
</feature>
<proteinExistence type="predicted"/>